<evidence type="ECO:0000256" key="1">
    <source>
        <dbReference type="ARBA" id="ARBA00009085"/>
    </source>
</evidence>
<organism evidence="8 9">
    <name type="scientific">Daphnia galeata</name>
    <dbReference type="NCBI Taxonomy" id="27404"/>
    <lineage>
        <taxon>Eukaryota</taxon>
        <taxon>Metazoa</taxon>
        <taxon>Ecdysozoa</taxon>
        <taxon>Arthropoda</taxon>
        <taxon>Crustacea</taxon>
        <taxon>Branchiopoda</taxon>
        <taxon>Diplostraca</taxon>
        <taxon>Cladocera</taxon>
        <taxon>Anomopoda</taxon>
        <taxon>Daphniidae</taxon>
        <taxon>Daphnia</taxon>
    </lineage>
</organism>
<keyword evidence="3" id="KW-0645">Protease</keyword>
<dbReference type="GO" id="GO:0016477">
    <property type="term" value="P:cell migration"/>
    <property type="evidence" value="ECO:0007669"/>
    <property type="project" value="TreeGrafter"/>
</dbReference>
<evidence type="ECO:0000313" key="8">
    <source>
        <dbReference type="EMBL" id="CAH0108245.1"/>
    </source>
</evidence>
<dbReference type="CDD" id="cd02659">
    <property type="entry name" value="peptidase_C19C"/>
    <property type="match status" value="1"/>
</dbReference>
<feature type="region of interest" description="Disordered" evidence="6">
    <location>
        <begin position="1679"/>
        <end position="1709"/>
    </location>
</feature>
<accession>A0A8J2W7M7</accession>
<dbReference type="InterPro" id="IPR001394">
    <property type="entry name" value="Peptidase_C19_UCH"/>
</dbReference>
<evidence type="ECO:0000256" key="3">
    <source>
        <dbReference type="ARBA" id="ARBA00022670"/>
    </source>
</evidence>
<dbReference type="PROSITE" id="PS00973">
    <property type="entry name" value="USP_2"/>
    <property type="match status" value="1"/>
</dbReference>
<gene>
    <name evidence="8" type="ORF">DGAL_LOCUS11614</name>
</gene>
<dbReference type="GO" id="GO:0016579">
    <property type="term" value="P:protein deubiquitination"/>
    <property type="evidence" value="ECO:0007669"/>
    <property type="project" value="InterPro"/>
</dbReference>
<keyword evidence="4" id="KW-0833">Ubl conjugation pathway</keyword>
<dbReference type="Pfam" id="PF25010">
    <property type="entry name" value="ARM_UBP24_USP9X-Y"/>
    <property type="match status" value="1"/>
</dbReference>
<feature type="compositionally biased region" description="Polar residues" evidence="6">
    <location>
        <begin position="2654"/>
        <end position="2666"/>
    </location>
</feature>
<protein>
    <recommendedName>
        <fullName evidence="7">USP domain-containing protein</fullName>
    </recommendedName>
</protein>
<evidence type="ECO:0000256" key="2">
    <source>
        <dbReference type="ARBA" id="ARBA00022553"/>
    </source>
</evidence>
<keyword evidence="9" id="KW-1185">Reference proteome</keyword>
<feature type="compositionally biased region" description="Polar residues" evidence="6">
    <location>
        <begin position="2683"/>
        <end position="2695"/>
    </location>
</feature>
<proteinExistence type="inferred from homology"/>
<dbReference type="InterPro" id="IPR021905">
    <property type="entry name" value="DUF3517"/>
</dbReference>
<evidence type="ECO:0000256" key="4">
    <source>
        <dbReference type="ARBA" id="ARBA00022786"/>
    </source>
</evidence>
<dbReference type="PANTHER" id="PTHR24006">
    <property type="entry name" value="UBIQUITIN CARBOXYL-TERMINAL HYDROLASE"/>
    <property type="match status" value="1"/>
</dbReference>
<feature type="compositionally biased region" description="Low complexity" evidence="6">
    <location>
        <begin position="1040"/>
        <end position="1054"/>
    </location>
</feature>
<dbReference type="InterPro" id="IPR028889">
    <property type="entry name" value="USP"/>
</dbReference>
<feature type="region of interest" description="Disordered" evidence="6">
    <location>
        <begin position="1032"/>
        <end position="1069"/>
    </location>
</feature>
<dbReference type="Pfam" id="PF22900">
    <property type="entry name" value="UCH_UBL1"/>
    <property type="match status" value="1"/>
</dbReference>
<evidence type="ECO:0000256" key="5">
    <source>
        <dbReference type="ARBA" id="ARBA00022801"/>
    </source>
</evidence>
<dbReference type="PROSITE" id="PS00972">
    <property type="entry name" value="USP_1"/>
    <property type="match status" value="1"/>
</dbReference>
<dbReference type="PANTHER" id="PTHR24006:SF925">
    <property type="entry name" value="UBIQUITINYL HYDROLASE 1"/>
    <property type="match status" value="1"/>
</dbReference>
<feature type="compositionally biased region" description="Polar residues" evidence="6">
    <location>
        <begin position="16"/>
        <end position="49"/>
    </location>
</feature>
<feature type="region of interest" description="Disordered" evidence="6">
    <location>
        <begin position="2569"/>
        <end position="2612"/>
    </location>
</feature>
<feature type="region of interest" description="Disordered" evidence="6">
    <location>
        <begin position="2628"/>
        <end position="2695"/>
    </location>
</feature>
<dbReference type="Pfam" id="PF00443">
    <property type="entry name" value="UCH"/>
    <property type="match status" value="1"/>
</dbReference>
<dbReference type="PROSITE" id="PS50235">
    <property type="entry name" value="USP_3"/>
    <property type="match status" value="1"/>
</dbReference>
<dbReference type="EMBL" id="CAKKLH010000282">
    <property type="protein sequence ID" value="CAH0108245.1"/>
    <property type="molecule type" value="Genomic_DNA"/>
</dbReference>
<dbReference type="GO" id="GO:0006508">
    <property type="term" value="P:proteolysis"/>
    <property type="evidence" value="ECO:0007669"/>
    <property type="project" value="UniProtKB-KW"/>
</dbReference>
<dbReference type="GO" id="GO:0005829">
    <property type="term" value="C:cytosol"/>
    <property type="evidence" value="ECO:0007669"/>
    <property type="project" value="TreeGrafter"/>
</dbReference>
<evidence type="ECO:0000256" key="6">
    <source>
        <dbReference type="SAM" id="MobiDB-lite"/>
    </source>
</evidence>
<dbReference type="Pfam" id="PF12030">
    <property type="entry name" value="DUF3517"/>
    <property type="match status" value="1"/>
</dbReference>
<reference evidence="8" key="1">
    <citation type="submission" date="2021-11" db="EMBL/GenBank/DDBJ databases">
        <authorList>
            <person name="Schell T."/>
        </authorList>
    </citation>
    <scope>NUCLEOTIDE SEQUENCE</scope>
    <source>
        <strain evidence="8">M5</strain>
    </source>
</reference>
<dbReference type="InterPro" id="IPR050164">
    <property type="entry name" value="Peptidase_C19"/>
</dbReference>
<comment type="caution">
    <text evidence="8">The sequence shown here is derived from an EMBL/GenBank/DDBJ whole genome shotgun (WGS) entry which is preliminary data.</text>
</comment>
<keyword evidence="2" id="KW-0597">Phosphoprotein</keyword>
<dbReference type="InterPro" id="IPR056850">
    <property type="entry name" value="ARM_UBP34_24_USP9X_Y"/>
</dbReference>
<dbReference type="InterPro" id="IPR018200">
    <property type="entry name" value="USP_CS"/>
</dbReference>
<feature type="domain" description="USP" evidence="7">
    <location>
        <begin position="1639"/>
        <end position="2029"/>
    </location>
</feature>
<evidence type="ECO:0000259" key="7">
    <source>
        <dbReference type="PROSITE" id="PS50235"/>
    </source>
</evidence>
<dbReference type="OrthoDB" id="289038at2759"/>
<feature type="region of interest" description="Disordered" evidence="6">
    <location>
        <begin position="1"/>
        <end position="66"/>
    </location>
</feature>
<dbReference type="InterPro" id="IPR055176">
    <property type="entry name" value="UBP24/USP9X/USP9Y_UBL"/>
</dbReference>
<dbReference type="GO" id="GO:0004843">
    <property type="term" value="F:cysteine-type deubiquitinase activity"/>
    <property type="evidence" value="ECO:0007669"/>
    <property type="project" value="InterPro"/>
</dbReference>
<name>A0A8J2W7M7_9CRUS</name>
<comment type="similarity">
    <text evidence="1">Belongs to the peptidase C19 family.</text>
</comment>
<dbReference type="SUPFAM" id="SSF54001">
    <property type="entry name" value="Cysteine proteinases"/>
    <property type="match status" value="1"/>
</dbReference>
<evidence type="ECO:0000313" key="9">
    <source>
        <dbReference type="Proteomes" id="UP000789390"/>
    </source>
</evidence>
<dbReference type="Proteomes" id="UP000789390">
    <property type="component" value="Unassembled WGS sequence"/>
</dbReference>
<dbReference type="Gene3D" id="3.90.70.10">
    <property type="entry name" value="Cysteine proteinases"/>
    <property type="match status" value="1"/>
</dbReference>
<keyword evidence="5" id="KW-0378">Hydrolase</keyword>
<dbReference type="InterPro" id="IPR038765">
    <property type="entry name" value="Papain-like_cys_pep_sf"/>
</dbReference>
<dbReference type="GO" id="GO:0005634">
    <property type="term" value="C:nucleus"/>
    <property type="evidence" value="ECO:0007669"/>
    <property type="project" value="TreeGrafter"/>
</dbReference>
<sequence>MTIAMKNSGEGGTPVGNESIQETTAIGNTTPNQNSPAAVNTDGNTNGQNAKEKENDEEAWLDPTTGEPYFPVSELARLEEMISRTRWVVPVLPKCELEILLDASINLCRRELDTRSEACQRFFQDGLTKSFTKILTDDAVSSWKFEIHRCILRNCEKLIELCVSKLSQDWFPLLELLAVVLNPQCKFHTFNLTRPSELYPLNANGGDEEIFAKSPDIRAPRGWLVDLINRFGKLNGFQLLLERFQSEQNLSLPVMFALIRPFGLCNEMLTIPTITKYFLPIVEVIPAFLDNLTDEELKKESKNEGKNDLISALVKFLKSLAQRVPGQEETLQNLEMFRLKMILRLLQISSFNGKMNALNEINKVIASVASYPHRTTGNSVVTGANETDEEWLTAERMAGWLKEHRVLQIVLADSLHQPQYVEKLEKILRFVIKEKALTLEDLDRVWASQAGKHEAIVKNVHDLLAKLAWDFSPEQLDHLFECFQASWTTAGKKQREKLLELIRRLAEDDKDGVMAHKVLTLFWNLAHSPDVPNEIIDQAMNAHVKILDYSCSQDRDTQKTVWLDRCVEEIRHNVWVLQALKQIRDICCLYAETPANYNHAANAHAARAQHVLYRQEVVNRLQQQHALVILITDNLCAYMERVRSTVKDNPANYDPLTYLPDGRYSHVLQVQERLSFFRFLLKDGQLWLCAPQARQIWHCLVERAIFVADREACFKWFSKLMGEEPDLDPEVNREFFEAQILQLDPSLMTESGMKCFDRFFKAVNAKEGKLVARRKMNDVGLIGLDYLWRVILFGSDPVAEKAIHLLKETYTSLGPRLVNNQVEIHEDLIGSCSDRLRASHDTLRAYIIQQQQQQPHEALVTEKDFANRSRQETTRMCRLLKLLQEYVNDYDCEFQMREERTLLPLGRAHSCRSCPRGKCFTLVVRFPNQGRQPEDIEIWTHSNETLATVRRRIMARVKSTNQTAALSATAGVNASLIQSQVVGHQQPTVQQQQSGVKLDLYLNNELIEPSEGYRLVADLPLRDKTMLTAKLSQSNTAVAGSPDSSSDSSTGGSPQHAPSSYQGSLGGQQHHPISAAAAEIMLPGVLMSRDKRINPFLCQLADLGSQLQHAQLRDAARNLLRQLPADPQAIERLVASSQIPLVVSSSPTVTSSEKTGPIQSPSELESIFIAASPSTILYHLEVAYSLLMPANLSASEKTSEFQLGFILRGGIPLLLNMLSANSFLITADIPTKRSAYLSILRLSKVVLAVMSHICLRNLVESSNHNLLLQSSSSCIATDNVVRAVAVRLTQHMQGDSDANLLLCSVKPDEEVVRSLIRLAWASSNGDYQLLDSPWDELGSIKINSFLTHIQENEYSEDILLCKESLEVLTVVNSISPRALYQVSQTPTFYRFSLEMILLCPVKPLRLSAAEQFLLISSQPVLIQATQTPESPSMLTFFLELLFSVMASTVPEHAKNSQEFFQLLCRLLNLAATSGTPLPSAEPLLLNEISWLKRIRDFFLKTGSTQTEDDLLEGHLCLTRELVSYLGLAKKFEVGSDYSKSVNLIKELLEDFLYPASRIMAKYNSTGELLPAVADPICSSSASVVAALDLLVALSSGCVANMKLLTSMLTEMFFSDQQAEPLSEWEYLPPVGPRASWSFVGLKNAGATCYMNSVLQQLFMIERLRRGVLLAHGAALDPDEDFNGDEKMENETETNEDQQLQLQQHQRSRDESTREYNINILKQLQAIFGHLASSKLQYYVPRGLWRHFKLQGEPVNLREQQDAVEFYMSLTDSVDEALKALGHEQIMHRTLVGIYSDQKICKGCPHRYCKEQPFNVISIDIRNHSNLHDSLEQYVKGELLEGGDAYHCEKCNKKVNTVKRLCVKKLPPILAIQLKRFEYDYERLCPIKFNDYFEFPRVLDMEPYTVWGLAKAEGEIIDYDMEEETNRDICTRYQLTGIVVHSGQASGGHYYSYILHRPPSNASGGTNGAKWYKFDDGDVSECKMDDDEEMKNQCFGGEYMGEVFDHVVKRMSYRRQKRWWNAYILFYTKEDIDISNRMSDLTMNEPVSLTSSVSLPSLSMPLAIERSVRKQNIKFQHTYNQFSTEYFHFMRKLISCQTPYLVVDPKAMSGKLPGFPLSIHLDPAEVEELALLSVEIGAHFLFTTCLHTKKSLRGVASDWYEALLGPLRVSKQARLWFGQRVLLDHPQRFCEYLLQCPSAEVRSAFVKILVFLAHLSLSDGPCEITLPSTTLPSALSIPSGSVAPILSEVTLADHIFQAVLNLLSKEVADYGRHLSQYFNLFLVYASLGPPEKAHLLRLNVLATFMTVALDEGPGPPIKYQYAELGKLYQVVCMLIRCCDINSKTSSSVAGQPPLPNSFGEPPLMPIQPQVAEILYTRNNFVKKLLEDASGIEETSRLLRYCCWENNQFSFAVLSEILWQVAFAYTYELRPHLDLLLCILSLDDSWQKYRISAALKGIPDDRDGLFDIIQRSKNHYHKRAYQCIKCLVALFSSCPAAHQILLTNVEFKRKWSAAVDWLHEELDRPYPAGNNQYNQWSPPAQSNETSNGYFLERSHSARLTLDKSIELCPDEEVESEDAVGGNPIGGSNSCVGGSGGDDGDSNAPPPALVADSSLDNPTVALVKSQTMTRAAFGVSQPRPGHAQAASPRATAPPTNPNLSIPRSSSSQFPPLHPNRLQQPPVKNEGNGSSQSGPSPTH</sequence>